<protein>
    <recommendedName>
        <fullName evidence="6 7">Methionine aminopeptidase</fullName>
        <shortName evidence="6">MAP</shortName>
        <shortName evidence="6">MetAP</shortName>
        <ecNumber evidence="6 7">3.4.11.18</ecNumber>
    </recommendedName>
    <alternativeName>
        <fullName evidence="6">Peptidase M</fullName>
    </alternativeName>
</protein>
<dbReference type="GO" id="GO:0006508">
    <property type="term" value="P:proteolysis"/>
    <property type="evidence" value="ECO:0007669"/>
    <property type="project" value="UniProtKB-KW"/>
</dbReference>
<feature type="binding site" evidence="6">
    <location>
        <position position="77"/>
    </location>
    <ligand>
        <name>substrate</name>
    </ligand>
</feature>
<dbReference type="GO" id="GO:0004239">
    <property type="term" value="F:initiator methionyl aminopeptidase activity"/>
    <property type="evidence" value="ECO:0007669"/>
    <property type="project" value="UniProtKB-UniRule"/>
</dbReference>
<evidence type="ECO:0000256" key="7">
    <source>
        <dbReference type="RuleBase" id="RU003653"/>
    </source>
</evidence>
<dbReference type="GO" id="GO:0005829">
    <property type="term" value="C:cytosol"/>
    <property type="evidence" value="ECO:0007669"/>
    <property type="project" value="TreeGrafter"/>
</dbReference>
<evidence type="ECO:0000256" key="4">
    <source>
        <dbReference type="ARBA" id="ARBA00022723"/>
    </source>
</evidence>
<evidence type="ECO:0000313" key="9">
    <source>
        <dbReference type="EMBL" id="PIU16216.1"/>
    </source>
</evidence>
<reference evidence="10" key="1">
    <citation type="submission" date="2017-09" db="EMBL/GenBank/DDBJ databases">
        <title>Depth-based differentiation of microbial function through sediment-hosted aquifers and enrichment of novel symbionts in the deep terrestrial subsurface.</title>
        <authorList>
            <person name="Probst A.J."/>
            <person name="Ladd B."/>
            <person name="Jarett J.K."/>
            <person name="Geller-Mcgrath D.E."/>
            <person name="Sieber C.M.K."/>
            <person name="Emerson J.B."/>
            <person name="Anantharaman K."/>
            <person name="Thomas B.C."/>
            <person name="Malmstrom R."/>
            <person name="Stieglmeier M."/>
            <person name="Klingl A."/>
            <person name="Woyke T."/>
            <person name="Ryan C.M."/>
            <person name="Banfield J.F."/>
        </authorList>
    </citation>
    <scope>NUCLEOTIDE SEQUENCE [LARGE SCALE GENOMIC DNA]</scope>
</reference>
<dbReference type="Pfam" id="PF00557">
    <property type="entry name" value="Peptidase_M24"/>
    <property type="match status" value="1"/>
</dbReference>
<feature type="binding site" evidence="6">
    <location>
        <position position="105"/>
    </location>
    <ligand>
        <name>a divalent metal cation</name>
        <dbReference type="ChEBI" id="CHEBI:60240"/>
        <label>2</label>
        <note>catalytic</note>
    </ligand>
</feature>
<keyword evidence="4 6" id="KW-0479">Metal-binding</keyword>
<dbReference type="GO" id="GO:0046872">
    <property type="term" value="F:metal ion binding"/>
    <property type="evidence" value="ECO:0007669"/>
    <property type="project" value="UniProtKB-UniRule"/>
</dbReference>
<feature type="binding site" evidence="6">
    <location>
        <position position="94"/>
    </location>
    <ligand>
        <name>a divalent metal cation</name>
        <dbReference type="ChEBI" id="CHEBI:60240"/>
        <label>1</label>
    </ligand>
</feature>
<feature type="binding site" evidence="6">
    <location>
        <position position="188"/>
    </location>
    <ligand>
        <name>substrate</name>
    </ligand>
</feature>
<evidence type="ECO:0000259" key="8">
    <source>
        <dbReference type="Pfam" id="PF00557"/>
    </source>
</evidence>
<evidence type="ECO:0000256" key="3">
    <source>
        <dbReference type="ARBA" id="ARBA00022670"/>
    </source>
</evidence>
<keyword evidence="2 6" id="KW-0031">Aminopeptidase</keyword>
<evidence type="ECO:0000256" key="1">
    <source>
        <dbReference type="ARBA" id="ARBA00002521"/>
    </source>
</evidence>
<keyword evidence="5 6" id="KW-0378">Hydrolase</keyword>
<dbReference type="InterPro" id="IPR000994">
    <property type="entry name" value="Pept_M24"/>
</dbReference>
<dbReference type="EMBL" id="PEXQ01000020">
    <property type="protein sequence ID" value="PIU16216.1"/>
    <property type="molecule type" value="Genomic_DNA"/>
</dbReference>
<evidence type="ECO:0000256" key="2">
    <source>
        <dbReference type="ARBA" id="ARBA00022438"/>
    </source>
</evidence>
<comment type="cofactor">
    <cofactor evidence="6">
        <name>Co(2+)</name>
        <dbReference type="ChEBI" id="CHEBI:48828"/>
    </cofactor>
    <cofactor evidence="6">
        <name>Zn(2+)</name>
        <dbReference type="ChEBI" id="CHEBI:29105"/>
    </cofactor>
    <cofactor evidence="6">
        <name>Mn(2+)</name>
        <dbReference type="ChEBI" id="CHEBI:29035"/>
    </cofactor>
    <cofactor evidence="6">
        <name>Fe(2+)</name>
        <dbReference type="ChEBI" id="CHEBI:29033"/>
    </cofactor>
    <text evidence="6">Binds 2 divalent metal cations per subunit. Has a high-affinity and a low affinity metal-binding site. The true nature of the physiological cofactor is under debate. The enzyme is active with cobalt, zinc, manganese or divalent iron ions. Most likely, methionine aminopeptidases function as mononuclear Fe(2+)-metalloproteases under physiological conditions, and the catalytically relevant metal-binding site has been assigned to the histidine-containing high-affinity site.</text>
</comment>
<comment type="caution">
    <text evidence="9">The sequence shown here is derived from an EMBL/GenBank/DDBJ whole genome shotgun (WGS) entry which is preliminary data.</text>
</comment>
<dbReference type="HAMAP" id="MF_01974">
    <property type="entry name" value="MetAP_1"/>
    <property type="match status" value="1"/>
</dbReference>
<proteinExistence type="inferred from homology"/>
<feature type="domain" description="Peptidase M24" evidence="8">
    <location>
        <begin position="12"/>
        <end position="252"/>
    </location>
</feature>
<dbReference type="PANTHER" id="PTHR43330">
    <property type="entry name" value="METHIONINE AMINOPEPTIDASE"/>
    <property type="match status" value="1"/>
</dbReference>
<sequence>MIPIKSEKEIAIMREGGAILARIMKNLLRMVKPGVSTEQLNRAASALIFNYKTEPAFWGYDGFPAALCTSVNNVVVHGVPSDYELKPGDVLGLDLGIKYQGYYTDMAATKLVQSETLFKLGRGLTPSQLSERKRLIKAARKALDIAIKKAEHGKTFGDISDAIQRYVESEGFNVVRDLCGHGIGKELHEEPKILNFGKPHTCEQIKQGMVFCLEPMITAGDWLLKKSSDGFGFETKDGSLSSHFEATVAITKRGAMVLTNF</sequence>
<gene>
    <name evidence="6 9" type="primary">map</name>
    <name evidence="9" type="ORF">COT20_00890</name>
</gene>
<keyword evidence="3 6" id="KW-0645">Protease</keyword>
<dbReference type="InterPro" id="IPR001714">
    <property type="entry name" value="Pept_M24_MAP"/>
</dbReference>
<evidence type="ECO:0000256" key="6">
    <source>
        <dbReference type="HAMAP-Rule" id="MF_01974"/>
    </source>
</evidence>
<dbReference type="NCBIfam" id="TIGR00500">
    <property type="entry name" value="met_pdase_I"/>
    <property type="match status" value="1"/>
</dbReference>
<name>A0A2M6XUX8_9BACT</name>
<dbReference type="CDD" id="cd01086">
    <property type="entry name" value="MetAP1"/>
    <property type="match status" value="1"/>
</dbReference>
<dbReference type="InterPro" id="IPR002467">
    <property type="entry name" value="Pept_M24A_MAP1"/>
</dbReference>
<comment type="similarity">
    <text evidence="6">Belongs to the peptidase M24A family. Methionine aminopeptidase type 1 subfamily.</text>
</comment>
<evidence type="ECO:0000313" key="10">
    <source>
        <dbReference type="Proteomes" id="UP000229784"/>
    </source>
</evidence>
<dbReference type="PRINTS" id="PR00599">
    <property type="entry name" value="MAPEPTIDASE"/>
</dbReference>
<dbReference type="InterPro" id="IPR036005">
    <property type="entry name" value="Creatinase/aminopeptidase-like"/>
</dbReference>
<dbReference type="AlphaFoldDB" id="A0A2M6XUX8"/>
<feature type="binding site" evidence="6">
    <location>
        <position position="245"/>
    </location>
    <ligand>
        <name>a divalent metal cation</name>
        <dbReference type="ChEBI" id="CHEBI:60240"/>
        <label>1</label>
    </ligand>
</feature>
<dbReference type="GO" id="GO:0070006">
    <property type="term" value="F:metalloaminopeptidase activity"/>
    <property type="evidence" value="ECO:0007669"/>
    <property type="project" value="UniProtKB-UniRule"/>
</dbReference>
<feature type="binding site" evidence="6">
    <location>
        <position position="105"/>
    </location>
    <ligand>
        <name>a divalent metal cation</name>
        <dbReference type="ChEBI" id="CHEBI:60240"/>
        <label>1</label>
    </ligand>
</feature>
<comment type="function">
    <text evidence="1 6">Removes the N-terminal methionine from nascent proteins. The N-terminal methionine is often cleaved when the second residue in the primary sequence is small and uncharged (Met-Ala-, Cys, Gly, Pro, Ser, Thr, or Val). Requires deformylation of the N(alpha)-formylated initiator methionine before it can be hydrolyzed.</text>
</comment>
<feature type="binding site" evidence="6">
    <location>
        <position position="181"/>
    </location>
    <ligand>
        <name>a divalent metal cation</name>
        <dbReference type="ChEBI" id="CHEBI:60240"/>
        <label>2</label>
        <note>catalytic</note>
    </ligand>
</feature>
<feature type="binding site" evidence="6">
    <location>
        <position position="214"/>
    </location>
    <ligand>
        <name>a divalent metal cation</name>
        <dbReference type="ChEBI" id="CHEBI:60240"/>
        <label>2</label>
        <note>catalytic</note>
    </ligand>
</feature>
<comment type="subunit">
    <text evidence="6">Monomer.</text>
</comment>
<organism evidence="9 10">
    <name type="scientific">bacterium (Candidatus Gribaldobacteria) CG08_land_8_20_14_0_20_39_15</name>
    <dbReference type="NCBI Taxonomy" id="2014273"/>
    <lineage>
        <taxon>Bacteria</taxon>
        <taxon>Candidatus Gribaldobacteria</taxon>
    </lineage>
</organism>
<comment type="catalytic activity">
    <reaction evidence="6 7">
        <text>Release of N-terminal amino acids, preferentially methionine, from peptides and arylamides.</text>
        <dbReference type="EC" id="3.4.11.18"/>
    </reaction>
</comment>
<dbReference type="PANTHER" id="PTHR43330:SF27">
    <property type="entry name" value="METHIONINE AMINOPEPTIDASE"/>
    <property type="match status" value="1"/>
</dbReference>
<accession>A0A2M6XUX8</accession>
<evidence type="ECO:0000256" key="5">
    <source>
        <dbReference type="ARBA" id="ARBA00022801"/>
    </source>
</evidence>
<dbReference type="EC" id="3.4.11.18" evidence="6 7"/>
<dbReference type="Gene3D" id="3.90.230.10">
    <property type="entry name" value="Creatinase/methionine aminopeptidase superfamily"/>
    <property type="match status" value="1"/>
</dbReference>
<feature type="binding site" evidence="6">
    <location>
        <position position="245"/>
    </location>
    <ligand>
        <name>a divalent metal cation</name>
        <dbReference type="ChEBI" id="CHEBI:60240"/>
        <label>2</label>
        <note>catalytic</note>
    </ligand>
</feature>
<dbReference type="SUPFAM" id="SSF55920">
    <property type="entry name" value="Creatinase/aminopeptidase"/>
    <property type="match status" value="1"/>
</dbReference>
<dbReference type="Proteomes" id="UP000229784">
    <property type="component" value="Unassembled WGS sequence"/>
</dbReference>